<name>A0A3S2W1I6_9ACTN</name>
<comment type="caution">
    <text evidence="1">The sequence shown here is derived from an EMBL/GenBank/DDBJ whole genome shotgun (WGS) entry which is preliminary data.</text>
</comment>
<evidence type="ECO:0008006" key="3">
    <source>
        <dbReference type="Google" id="ProtNLM"/>
    </source>
</evidence>
<gene>
    <name evidence="1" type="ORF">EOT10_18890</name>
</gene>
<dbReference type="EMBL" id="RZYA01000008">
    <property type="protein sequence ID" value="RVU23122.1"/>
    <property type="molecule type" value="Genomic_DNA"/>
</dbReference>
<evidence type="ECO:0000313" key="2">
    <source>
        <dbReference type="Proteomes" id="UP000283128"/>
    </source>
</evidence>
<dbReference type="Gene3D" id="3.40.630.10">
    <property type="entry name" value="Zn peptidases"/>
    <property type="match status" value="1"/>
</dbReference>
<keyword evidence="2" id="KW-1185">Reference proteome</keyword>
<reference evidence="1 2" key="1">
    <citation type="submission" date="2019-01" db="EMBL/GenBank/DDBJ databases">
        <title>Genome sequences of Streptomyces and Rhizobium isolates collected from root and soil.</title>
        <authorList>
            <person name="Chhettri S."/>
            <person name="Sevigny J.L."/>
            <person name="Sen A."/>
            <person name="Ennis N."/>
            <person name="Tisa L."/>
        </authorList>
    </citation>
    <scope>NUCLEOTIDE SEQUENCE [LARGE SCALE GENOMIC DNA]</scope>
    <source>
        <strain evidence="1 2">San01</strain>
    </source>
</reference>
<dbReference type="Proteomes" id="UP000283128">
    <property type="component" value="Unassembled WGS sequence"/>
</dbReference>
<accession>A0A3S2W1I6</accession>
<sequence>MRRVLATAGTLDAPAGTPDAAPTRWIDLLGDGAVHTPLRGLFEPVARVGDEVKEGELIGRVHPVEELDLSSAPVLAHCDGVVAIARRPPLVDLGDTLYHLAADTTPGASGASGSGR</sequence>
<organism evidence="1 2">
    <name type="scientific">Streptomyces antnestii</name>
    <dbReference type="NCBI Taxonomy" id="2494256"/>
    <lineage>
        <taxon>Bacteria</taxon>
        <taxon>Bacillati</taxon>
        <taxon>Actinomycetota</taxon>
        <taxon>Actinomycetes</taxon>
        <taxon>Kitasatosporales</taxon>
        <taxon>Streptomycetaceae</taxon>
        <taxon>Streptomyces</taxon>
    </lineage>
</organism>
<evidence type="ECO:0000313" key="1">
    <source>
        <dbReference type="EMBL" id="RVU23122.1"/>
    </source>
</evidence>
<dbReference type="SUPFAM" id="SSF53187">
    <property type="entry name" value="Zn-dependent exopeptidases"/>
    <property type="match status" value="1"/>
</dbReference>
<dbReference type="OrthoDB" id="9782876at2"/>
<proteinExistence type="predicted"/>
<protein>
    <recommendedName>
        <fullName evidence="3">Lipoyl-binding domain-containing protein</fullName>
    </recommendedName>
</protein>
<dbReference type="AlphaFoldDB" id="A0A3S2W1I6"/>